<dbReference type="InterPro" id="IPR050490">
    <property type="entry name" value="Bact_solute-bd_prot1"/>
</dbReference>
<dbReference type="AlphaFoldDB" id="A0A285PU00"/>
<dbReference type="RefSeq" id="WP_096240600.1">
    <property type="nucleotide sequence ID" value="NZ_LT907978.1"/>
</dbReference>
<dbReference type="PANTHER" id="PTHR43649:SF12">
    <property type="entry name" value="DIACETYLCHITOBIOSE BINDING PROTEIN DASA"/>
    <property type="match status" value="1"/>
</dbReference>
<dbReference type="PROSITE" id="PS51257">
    <property type="entry name" value="PROKAR_LIPOPROTEIN"/>
    <property type="match status" value="1"/>
</dbReference>
<evidence type="ECO:0000313" key="2">
    <source>
        <dbReference type="EMBL" id="SOB72646.1"/>
    </source>
</evidence>
<dbReference type="GO" id="GO:0009166">
    <property type="term" value="P:nucleotide catabolic process"/>
    <property type="evidence" value="ECO:0007669"/>
    <property type="project" value="InterPro"/>
</dbReference>
<gene>
    <name evidence="2" type="ORF">EHLA_2013</name>
</gene>
<reference evidence="3" key="1">
    <citation type="submission" date="2017-09" db="EMBL/GenBank/DDBJ databases">
        <authorList>
            <person name="Shetty A S."/>
        </authorList>
    </citation>
    <scope>NUCLEOTIDE SEQUENCE [LARGE SCALE GENOMIC DNA]</scope>
</reference>
<dbReference type="EMBL" id="LT907978">
    <property type="protein sequence ID" value="SOB72646.1"/>
    <property type="molecule type" value="Genomic_DNA"/>
</dbReference>
<dbReference type="KEGG" id="ehl:EHLA_2013"/>
<feature type="chain" id="PRO_5038814495" evidence="1">
    <location>
        <begin position="28"/>
        <end position="621"/>
    </location>
</feature>
<proteinExistence type="predicted"/>
<dbReference type="EC" id="3.-.-.-" evidence="2"/>
<evidence type="ECO:0000256" key="1">
    <source>
        <dbReference type="SAM" id="SignalP"/>
    </source>
</evidence>
<dbReference type="SUPFAM" id="SSF53850">
    <property type="entry name" value="Periplasmic binding protein-like II"/>
    <property type="match status" value="1"/>
</dbReference>
<keyword evidence="1" id="KW-0732">Signal</keyword>
<evidence type="ECO:0000313" key="3">
    <source>
        <dbReference type="Proteomes" id="UP000217549"/>
    </source>
</evidence>
<accession>A0A285PU00</accession>
<sequence>MKIKIKIKMKKLFCLLLALIMTSTVMTGCGTQSDDEKKNEKETVRVALWGSQLLENYTQYLCDTFPEVEFEFTLATNSTDYYRYLNDHDDLPDIMTVRRFSLKDAVLLKDFLYDFCDTELASTFYGTYLENYTYDDGTINLLPACADVDSIIINETLFKEHNIDIPTDYDSFIAACEAFEKLGIKGFSSDFGDDYTCMEVLQGFSISQLLSMEGREWRQKYESGLTNQLSEEVWMPVFEKFFDMKEKTGIGKAEVEMINQDPKKLYLAGKLAMYRGTGADAIGFSGREGDHSILLPYFEEDEKDNWYLTYPSFQVAASKKAMEDPEKEKLLLRIMEAMLNQEGQSCISYGKNMIPYNRDVDLELLPELDNIKPYIDQNKMYIRLASSEMFSISQNVVQRILLGELNTPKEAFDAFNVLMTENDTSDDVVAHINTAYSNKFTTEHGNLAASAVYNTVLSEADVDLVFGQSCYISNDVYEGDYTEKDLGYLINNDVGKPVIAHLTGEQIFKLVENTLSLKGNRGVCCNDSTLYVSSGFEMNISRTESGYSLNSLTVGGEKMDQNAEFSVLLCSDYDWYVVDAMKAVGCEDYKIDDVHFEEYVFKRLIEKGGQLEEPSDYITLQ</sequence>
<feature type="signal peptide" evidence="1">
    <location>
        <begin position="1"/>
        <end position="27"/>
    </location>
</feature>
<dbReference type="PANTHER" id="PTHR43649">
    <property type="entry name" value="ARABINOSE-BINDING PROTEIN-RELATED"/>
    <property type="match status" value="1"/>
</dbReference>
<name>A0A285PU00_9FIRM</name>
<dbReference type="Proteomes" id="UP000217549">
    <property type="component" value="Chromosome I"/>
</dbReference>
<keyword evidence="2" id="KW-0378">Hydrolase</keyword>
<keyword evidence="3" id="KW-1185">Reference proteome</keyword>
<dbReference type="GO" id="GO:0016787">
    <property type="term" value="F:hydrolase activity"/>
    <property type="evidence" value="ECO:0007669"/>
    <property type="project" value="UniProtKB-KW"/>
</dbReference>
<dbReference type="Gene3D" id="3.40.190.10">
    <property type="entry name" value="Periplasmic binding protein-like II"/>
    <property type="match status" value="2"/>
</dbReference>
<dbReference type="Gene3D" id="3.90.780.10">
    <property type="entry name" value="5'-Nucleotidase, C-terminal domain"/>
    <property type="match status" value="1"/>
</dbReference>
<dbReference type="InterPro" id="IPR036907">
    <property type="entry name" value="5'-Nucleotdase_C_sf"/>
</dbReference>
<dbReference type="SUPFAM" id="SSF55816">
    <property type="entry name" value="5'-nucleotidase (syn. UDP-sugar hydrolase), C-terminal domain"/>
    <property type="match status" value="1"/>
</dbReference>
<organism evidence="2 3">
    <name type="scientific">Anaerobutyricum hallii</name>
    <dbReference type="NCBI Taxonomy" id="39488"/>
    <lineage>
        <taxon>Bacteria</taxon>
        <taxon>Bacillati</taxon>
        <taxon>Bacillota</taxon>
        <taxon>Clostridia</taxon>
        <taxon>Lachnospirales</taxon>
        <taxon>Lachnospiraceae</taxon>
        <taxon>Anaerobutyricum</taxon>
    </lineage>
</organism>
<protein>
    <submittedName>
        <fullName evidence="2">5'-Nucleotidase, C-terminal</fullName>
        <ecNumber evidence="2">3.-.-.-</ecNumber>
    </submittedName>
</protein>